<evidence type="ECO:0000256" key="1">
    <source>
        <dbReference type="SAM" id="Phobius"/>
    </source>
</evidence>
<protein>
    <submittedName>
        <fullName evidence="2">Uncharacterized protein</fullName>
    </submittedName>
</protein>
<feature type="transmembrane region" description="Helical" evidence="1">
    <location>
        <begin position="56"/>
        <end position="79"/>
    </location>
</feature>
<feature type="transmembrane region" description="Helical" evidence="1">
    <location>
        <begin position="100"/>
        <end position="121"/>
    </location>
</feature>
<feature type="transmembrane region" description="Helical" evidence="1">
    <location>
        <begin position="416"/>
        <end position="437"/>
    </location>
</feature>
<dbReference type="OrthoDB" id="942886at2"/>
<keyword evidence="3" id="KW-1185">Reference proteome</keyword>
<feature type="transmembrane region" description="Helical" evidence="1">
    <location>
        <begin position="187"/>
        <end position="204"/>
    </location>
</feature>
<dbReference type="Proteomes" id="UP000321291">
    <property type="component" value="Chromosome"/>
</dbReference>
<sequence length="454" mass="51391">MEIIVFLLKNKFKGFFRSNNTESLIGNALYALVLLLYAGAAGYLFSHGAHDKAPLIMQAICYSLLFVPLFYKVFPSFCLKKLIIAPQYPISRVQKATIDLFAFALFKTIYLILLLFVLVFYFSAGPLPLTGLITLLLYWITGILFAENLLNAISWRKKGYIALLALLCVLYYLALKFAGNLHLPQSALLLGISVVLVFAFYFFYQDQEPSFSRSTKRPNDSFTPKKGYWRIVCSILIGNNNAATSMLMGVLCINTLMAIIFLSGQKTGATGLDALFAKIPFMAFCFLPLVLFTYVFENLWGFYYQLAVNNLIIQPTFKKQLKVYLSLYLPAVLVMLITTSVITVCYHCFSSKIPLAYMAFSGLGIPIGFLSSNLRYKRMEKNFDFLRIRTATSLIATISMLVLAAVIGYFYPSKYFLYTMGATLLAGVVLLGIIYKYDQHLTSKLKWRILERHQ</sequence>
<feature type="transmembrane region" description="Helical" evidence="1">
    <location>
        <begin position="127"/>
        <end position="146"/>
    </location>
</feature>
<keyword evidence="1" id="KW-1133">Transmembrane helix</keyword>
<evidence type="ECO:0000313" key="3">
    <source>
        <dbReference type="Proteomes" id="UP000321291"/>
    </source>
</evidence>
<dbReference type="AlphaFoldDB" id="A0A5B8VTI2"/>
<keyword evidence="1" id="KW-0472">Membrane</keyword>
<keyword evidence="1" id="KW-0812">Transmembrane</keyword>
<organism evidence="2 3">
    <name type="scientific">Arachidicoccus ginsenosidivorans</name>
    <dbReference type="NCBI Taxonomy" id="496057"/>
    <lineage>
        <taxon>Bacteria</taxon>
        <taxon>Pseudomonadati</taxon>
        <taxon>Bacteroidota</taxon>
        <taxon>Chitinophagia</taxon>
        <taxon>Chitinophagales</taxon>
        <taxon>Chitinophagaceae</taxon>
        <taxon>Arachidicoccus</taxon>
    </lineage>
</organism>
<feature type="transmembrane region" description="Helical" evidence="1">
    <location>
        <begin position="355"/>
        <end position="376"/>
    </location>
</feature>
<proteinExistence type="predicted"/>
<feature type="transmembrane region" description="Helical" evidence="1">
    <location>
        <begin position="275"/>
        <end position="296"/>
    </location>
</feature>
<gene>
    <name evidence="2" type="ORF">FSB73_19160</name>
</gene>
<feature type="transmembrane region" description="Helical" evidence="1">
    <location>
        <begin position="158"/>
        <end position="175"/>
    </location>
</feature>
<accession>A0A5B8VTI2</accession>
<feature type="transmembrane region" description="Helical" evidence="1">
    <location>
        <begin position="327"/>
        <end position="349"/>
    </location>
</feature>
<name>A0A5B8VTI2_9BACT</name>
<evidence type="ECO:0000313" key="2">
    <source>
        <dbReference type="EMBL" id="QEC73458.1"/>
    </source>
</evidence>
<dbReference type="EMBL" id="CP042434">
    <property type="protein sequence ID" value="QEC73458.1"/>
    <property type="molecule type" value="Genomic_DNA"/>
</dbReference>
<feature type="transmembrane region" description="Helical" evidence="1">
    <location>
        <begin position="388"/>
        <end position="410"/>
    </location>
</feature>
<dbReference type="RefSeq" id="WP_146785878.1">
    <property type="nucleotide sequence ID" value="NZ_CP042434.1"/>
</dbReference>
<reference evidence="2 3" key="1">
    <citation type="journal article" date="2017" name="Int. J. Syst. Evol. Microbiol.">
        <title>Arachidicoccus ginsenosidivorans sp. nov., with ginsenoside-converting activity isolated from ginseng cultivating soil.</title>
        <authorList>
            <person name="Siddiqi M.Z."/>
            <person name="Aslam Z."/>
            <person name="Im W.T."/>
        </authorList>
    </citation>
    <scope>NUCLEOTIDE SEQUENCE [LARGE SCALE GENOMIC DNA]</scope>
    <source>
        <strain evidence="2 3">Gsoil 809</strain>
    </source>
</reference>
<feature type="transmembrane region" description="Helical" evidence="1">
    <location>
        <begin position="21"/>
        <end position="44"/>
    </location>
</feature>
<feature type="transmembrane region" description="Helical" evidence="1">
    <location>
        <begin position="246"/>
        <end position="263"/>
    </location>
</feature>
<dbReference type="KEGG" id="agi:FSB73_19160"/>